<dbReference type="SUPFAM" id="SSF52833">
    <property type="entry name" value="Thioredoxin-like"/>
    <property type="match status" value="1"/>
</dbReference>
<evidence type="ECO:0000259" key="1">
    <source>
        <dbReference type="PROSITE" id="PS50404"/>
    </source>
</evidence>
<dbReference type="Gene3D" id="1.20.1050.10">
    <property type="match status" value="1"/>
</dbReference>
<proteinExistence type="predicted"/>
<protein>
    <submittedName>
        <fullName evidence="2">Glutathione S-transferase</fullName>
    </submittedName>
</protein>
<evidence type="ECO:0000313" key="2">
    <source>
        <dbReference type="EMBL" id="MBD8893471.1"/>
    </source>
</evidence>
<reference evidence="3" key="1">
    <citation type="submission" date="2020-09" db="EMBL/GenBank/DDBJ databases">
        <title>The genome sequence of strain Labrenzia suaedae 4C16A.</title>
        <authorList>
            <person name="Liu Y."/>
        </authorList>
    </citation>
    <scope>NUCLEOTIDE SEQUENCE [LARGE SCALE GENOMIC DNA]</scope>
    <source>
        <strain evidence="3">4C16A</strain>
    </source>
</reference>
<dbReference type="SUPFAM" id="SSF47616">
    <property type="entry name" value="GST C-terminal domain-like"/>
    <property type="match status" value="1"/>
</dbReference>
<dbReference type="Proteomes" id="UP000632063">
    <property type="component" value="Unassembled WGS sequence"/>
</dbReference>
<sequence length="216" mass="24410">MSDLPVLYSFRRCPYAMRARLAIRSSATCVEIREILLRDKAPEFLKTSPSGTVPCLITPQGAVIDESLDVMLWALRGNDPEGWLSPETGGIEDMLELIGLIDGDFKRHLDRYKYDTRFPDADRAQERSACAAFLMELDGRLTRSAWLYGEQACLADFAILPFVRQFANVDRDWFDAQPWGALARWLAGFEDSAAFAGVMTKLKVWQTGDEPVFFGR</sequence>
<reference evidence="2 3" key="2">
    <citation type="journal article" date="2021" name="Int. J. Syst. Evol. Microbiol.">
        <title>Roseibium litorale sp. nov., isolated from a tidal flat sediment and proposal for the reclassification of Labrenzia polysiphoniae as Roseibium polysiphoniae comb. nov.</title>
        <authorList>
            <person name="Liu Y."/>
            <person name="Pei T."/>
            <person name="Du J."/>
            <person name="Chao M."/>
            <person name="Deng M.R."/>
            <person name="Zhu H."/>
        </authorList>
    </citation>
    <scope>NUCLEOTIDE SEQUENCE [LARGE SCALE GENOMIC DNA]</scope>
    <source>
        <strain evidence="2 3">4C16A</strain>
    </source>
</reference>
<organism evidence="2 3">
    <name type="scientific">Roseibium litorale</name>
    <dbReference type="NCBI Taxonomy" id="2803841"/>
    <lineage>
        <taxon>Bacteria</taxon>
        <taxon>Pseudomonadati</taxon>
        <taxon>Pseudomonadota</taxon>
        <taxon>Alphaproteobacteria</taxon>
        <taxon>Hyphomicrobiales</taxon>
        <taxon>Stappiaceae</taxon>
        <taxon>Roseibium</taxon>
    </lineage>
</organism>
<comment type="caution">
    <text evidence="2">The sequence shown here is derived from an EMBL/GenBank/DDBJ whole genome shotgun (WGS) entry which is preliminary data.</text>
</comment>
<evidence type="ECO:0000313" key="3">
    <source>
        <dbReference type="Proteomes" id="UP000632063"/>
    </source>
</evidence>
<dbReference type="PROSITE" id="PS50404">
    <property type="entry name" value="GST_NTER"/>
    <property type="match status" value="1"/>
</dbReference>
<gene>
    <name evidence="2" type="ORF">IG616_18145</name>
</gene>
<dbReference type="InterPro" id="IPR004045">
    <property type="entry name" value="Glutathione_S-Trfase_N"/>
</dbReference>
<dbReference type="Gene3D" id="3.40.30.10">
    <property type="entry name" value="Glutaredoxin"/>
    <property type="match status" value="1"/>
</dbReference>
<dbReference type="Pfam" id="PF13410">
    <property type="entry name" value="GST_C_2"/>
    <property type="match status" value="1"/>
</dbReference>
<keyword evidence="3" id="KW-1185">Reference proteome</keyword>
<dbReference type="RefSeq" id="WP_192149597.1">
    <property type="nucleotide sequence ID" value="NZ_JACYXI010000013.1"/>
</dbReference>
<dbReference type="InterPro" id="IPR050983">
    <property type="entry name" value="GST_Omega/HSP26"/>
</dbReference>
<dbReference type="EMBL" id="JACYXI010000013">
    <property type="protein sequence ID" value="MBD8893471.1"/>
    <property type="molecule type" value="Genomic_DNA"/>
</dbReference>
<dbReference type="InterPro" id="IPR036249">
    <property type="entry name" value="Thioredoxin-like_sf"/>
</dbReference>
<feature type="domain" description="GST N-terminal" evidence="1">
    <location>
        <begin position="3"/>
        <end position="82"/>
    </location>
</feature>
<name>A0ABR9CT57_9HYPH</name>
<accession>A0ABR9CT57</accession>
<dbReference type="CDD" id="cd03196">
    <property type="entry name" value="GST_C_5"/>
    <property type="match status" value="1"/>
</dbReference>
<dbReference type="Pfam" id="PF13417">
    <property type="entry name" value="GST_N_3"/>
    <property type="match status" value="1"/>
</dbReference>
<dbReference type="PANTHER" id="PTHR43968">
    <property type="match status" value="1"/>
</dbReference>
<dbReference type="InterPro" id="IPR036282">
    <property type="entry name" value="Glutathione-S-Trfase_C_sf"/>
</dbReference>
<dbReference type="PANTHER" id="PTHR43968:SF14">
    <property type="entry name" value="GLUTATHIONE S-TRANSFERASE"/>
    <property type="match status" value="1"/>
</dbReference>